<sequence>MAVRHLELGHDDATAGRTGLGADVGVVRVEAGEGVGVEPQFADGPRGEDEQEPVDRVDIHDAARAEVDDAARLCDPAGLLRRVPPRQTIPAATADDADDGDGVVGKHRAHLRAEAGVEDLGVLVQEHEGFEVVAVADRIEDLVVRLEDRAGGLGLDEDGVGLRGGAQARGGDGGELLGVGDAGGEGDHPRVDRRAAARVEHLHTRVRGLPGIGEGQDLAFRTLPRTGDPLPWYVVFARPPRLQ</sequence>
<accession>A0ABY5PP25</accession>
<reference evidence="3" key="1">
    <citation type="submission" date="2021-11" db="EMBL/GenBank/DDBJ databases">
        <title>Cultivation dependent microbiological survey of springs from the worlds oldest radium mine currently devoted to the extraction of radon-saturated water.</title>
        <authorList>
            <person name="Kapinusova G."/>
            <person name="Smrhova T."/>
            <person name="Strejcek M."/>
            <person name="Suman J."/>
            <person name="Jani K."/>
            <person name="Pajer P."/>
            <person name="Uhlik O."/>
        </authorList>
    </citation>
    <scope>NUCLEOTIDE SEQUENCE [LARGE SCALE GENOMIC DNA]</scope>
    <source>
        <strain evidence="3">J379</strain>
    </source>
</reference>
<protein>
    <submittedName>
        <fullName evidence="2">Uncharacterized protein</fullName>
    </submittedName>
</protein>
<evidence type="ECO:0000313" key="3">
    <source>
        <dbReference type="Proteomes" id="UP001058860"/>
    </source>
</evidence>
<feature type="region of interest" description="Disordered" evidence="1">
    <location>
        <begin position="162"/>
        <end position="189"/>
    </location>
</feature>
<evidence type="ECO:0000256" key="1">
    <source>
        <dbReference type="SAM" id="MobiDB-lite"/>
    </source>
</evidence>
<gene>
    <name evidence="2" type="ORF">LRS13_04415</name>
</gene>
<organism evidence="2 3">
    <name type="scientific">Svornostia abyssi</name>
    <dbReference type="NCBI Taxonomy" id="2898438"/>
    <lineage>
        <taxon>Bacteria</taxon>
        <taxon>Bacillati</taxon>
        <taxon>Actinomycetota</taxon>
        <taxon>Thermoleophilia</taxon>
        <taxon>Solirubrobacterales</taxon>
        <taxon>Baekduiaceae</taxon>
        <taxon>Svornostia</taxon>
    </lineage>
</organism>
<dbReference type="EMBL" id="CP088295">
    <property type="protein sequence ID" value="UUY06403.1"/>
    <property type="molecule type" value="Genomic_DNA"/>
</dbReference>
<name>A0ABY5PP25_9ACTN</name>
<evidence type="ECO:0000313" key="2">
    <source>
        <dbReference type="EMBL" id="UUY06403.1"/>
    </source>
</evidence>
<keyword evidence="3" id="KW-1185">Reference proteome</keyword>
<dbReference type="Proteomes" id="UP001058860">
    <property type="component" value="Chromosome"/>
</dbReference>
<feature type="compositionally biased region" description="Gly residues" evidence="1">
    <location>
        <begin position="162"/>
        <end position="183"/>
    </location>
</feature>
<proteinExistence type="predicted"/>